<proteinExistence type="predicted"/>
<dbReference type="AlphaFoldDB" id="A0A6C0AMI4"/>
<dbReference type="GO" id="GO:0004672">
    <property type="term" value="F:protein kinase activity"/>
    <property type="evidence" value="ECO:0007669"/>
    <property type="project" value="InterPro"/>
</dbReference>
<sequence>MFNSNEIGLDWKGSLETLSTIPRSKSSILDETGSLKDSSGKERCKMILEETVADNTLGKLVWVKRFIRDSSVDLLVKKPVSQKHAKQEAVIQWLVNKSLSENGLGEHCPKVIDIFSFSGSTWFSMEPIYSAPLLDTYLRSLPTWSKKSKENGHVLINIIAQIALSCIVLERTIGFNHRDLKPDNILVKLDSFKARNLKWRGEYDIHIAPSHTAILVDYGFSCLGPGKIPWIQSGDGILPPFDACPKVGRDIFMILVFLLWQKSVRDSLIDEHLDFLKMSLRLTTDRLAQMMNMNKNPSDWIYILITERGFQCPALDPLVWLKSCATTFPEIVIFR</sequence>
<dbReference type="Gene3D" id="1.10.510.10">
    <property type="entry name" value="Transferase(Phosphotransferase) domain 1"/>
    <property type="match status" value="1"/>
</dbReference>
<reference evidence="1" key="1">
    <citation type="journal article" date="2020" name="Nature">
        <title>Giant virus diversity and host interactions through global metagenomics.</title>
        <authorList>
            <person name="Schulz F."/>
            <person name="Roux S."/>
            <person name="Paez-Espino D."/>
            <person name="Jungbluth S."/>
            <person name="Walsh D.A."/>
            <person name="Denef V.J."/>
            <person name="McMahon K.D."/>
            <person name="Konstantinidis K.T."/>
            <person name="Eloe-Fadrosh E.A."/>
            <person name="Kyrpides N.C."/>
            <person name="Woyke T."/>
        </authorList>
    </citation>
    <scope>NUCLEOTIDE SEQUENCE</scope>
    <source>
        <strain evidence="1">GVMAG-S-1101161-73</strain>
    </source>
</reference>
<accession>A0A6C0AMI4</accession>
<dbReference type="Gene3D" id="3.30.200.20">
    <property type="entry name" value="Phosphorylase Kinase, domain 1"/>
    <property type="match status" value="1"/>
</dbReference>
<dbReference type="InterPro" id="IPR008271">
    <property type="entry name" value="Ser/Thr_kinase_AS"/>
</dbReference>
<dbReference type="EMBL" id="MN740728">
    <property type="protein sequence ID" value="QHS81004.1"/>
    <property type="molecule type" value="Genomic_DNA"/>
</dbReference>
<name>A0A6C0AMI4_9ZZZZ</name>
<dbReference type="InterPro" id="IPR011009">
    <property type="entry name" value="Kinase-like_dom_sf"/>
</dbReference>
<dbReference type="SUPFAM" id="SSF56112">
    <property type="entry name" value="Protein kinase-like (PK-like)"/>
    <property type="match status" value="1"/>
</dbReference>
<protein>
    <recommendedName>
        <fullName evidence="2">Protein kinase domain-containing protein</fullName>
    </recommendedName>
</protein>
<evidence type="ECO:0008006" key="2">
    <source>
        <dbReference type="Google" id="ProtNLM"/>
    </source>
</evidence>
<organism evidence="1">
    <name type="scientific">viral metagenome</name>
    <dbReference type="NCBI Taxonomy" id="1070528"/>
    <lineage>
        <taxon>unclassified sequences</taxon>
        <taxon>metagenomes</taxon>
        <taxon>organismal metagenomes</taxon>
    </lineage>
</organism>
<dbReference type="PROSITE" id="PS00108">
    <property type="entry name" value="PROTEIN_KINASE_ST"/>
    <property type="match status" value="1"/>
</dbReference>
<evidence type="ECO:0000313" key="1">
    <source>
        <dbReference type="EMBL" id="QHS81004.1"/>
    </source>
</evidence>